<reference evidence="5" key="1">
    <citation type="journal article" date="2019" name="Int. J. Syst. Evol. Microbiol.">
        <title>The Global Catalogue of Microorganisms (GCM) 10K type strain sequencing project: providing services to taxonomists for standard genome sequencing and annotation.</title>
        <authorList>
            <consortium name="The Broad Institute Genomics Platform"/>
            <consortium name="The Broad Institute Genome Sequencing Center for Infectious Disease"/>
            <person name="Wu L."/>
            <person name="Ma J."/>
        </authorList>
    </citation>
    <scope>NUCLEOTIDE SEQUENCE [LARGE SCALE GENOMIC DNA]</scope>
    <source>
        <strain evidence="5">CGMCC 1.3240</strain>
    </source>
</reference>
<dbReference type="PANTHER" id="PTHR30373:SF2">
    <property type="entry name" value="UPF0603 PROTEIN YGCG"/>
    <property type="match status" value="1"/>
</dbReference>
<dbReference type="InterPro" id="IPR007621">
    <property type="entry name" value="TPM_dom"/>
</dbReference>
<dbReference type="EMBL" id="JBHSOW010000032">
    <property type="protein sequence ID" value="MFC5649418.1"/>
    <property type="molecule type" value="Genomic_DNA"/>
</dbReference>
<keyword evidence="5" id="KW-1185">Reference proteome</keyword>
<feature type="domain" description="TPM" evidence="3">
    <location>
        <begin position="57"/>
        <end position="183"/>
    </location>
</feature>
<name>A0ABW0VVD9_9BACL</name>
<evidence type="ECO:0000256" key="1">
    <source>
        <dbReference type="SAM" id="MobiDB-lite"/>
    </source>
</evidence>
<dbReference type="Pfam" id="PF04536">
    <property type="entry name" value="TPM_phosphatase"/>
    <property type="match status" value="1"/>
</dbReference>
<feature type="region of interest" description="Disordered" evidence="1">
    <location>
        <begin position="262"/>
        <end position="284"/>
    </location>
</feature>
<dbReference type="Proteomes" id="UP001596047">
    <property type="component" value="Unassembled WGS sequence"/>
</dbReference>
<protein>
    <submittedName>
        <fullName evidence="4">TPM domain-containing protein</fullName>
    </submittedName>
</protein>
<keyword evidence="2" id="KW-0812">Transmembrane</keyword>
<accession>A0ABW0VVD9</accession>
<dbReference type="Gene3D" id="3.10.310.50">
    <property type="match status" value="1"/>
</dbReference>
<dbReference type="RefSeq" id="WP_379187925.1">
    <property type="nucleotide sequence ID" value="NZ_JBHSOW010000032.1"/>
</dbReference>
<feature type="transmembrane region" description="Helical" evidence="2">
    <location>
        <begin position="20"/>
        <end position="42"/>
    </location>
</feature>
<keyword evidence="2" id="KW-1133">Transmembrane helix</keyword>
<evidence type="ECO:0000313" key="4">
    <source>
        <dbReference type="EMBL" id="MFC5649418.1"/>
    </source>
</evidence>
<evidence type="ECO:0000313" key="5">
    <source>
        <dbReference type="Proteomes" id="UP001596047"/>
    </source>
</evidence>
<comment type="caution">
    <text evidence="4">The sequence shown here is derived from an EMBL/GenBank/DDBJ whole genome shotgun (WGS) entry which is preliminary data.</text>
</comment>
<proteinExistence type="predicted"/>
<sequence length="284" mass="29783">MGFIRAGRSKRDRALNPYRLGMQTLAGIFGVWLIGCSLFWMAGIASAASSSPYGVYVQDDAGVLSAEYEQRLYDHALWLHEKTGSAQVGVATVNAADLKGKSIENAAVDRFRQMGLGSKERNDGVLLLYVSGDEPHVRIEVGYGLEGRITDSKAGAILDRFFVPLMQQGQLDEACFQTQSALIREAAAEYGIDASQLPEGSGGLPPVDEEGGGGWFNTLPGYLKVGIGIIVVLLFFLDFKLTGGAFTFAVLNMVGRRGGSSGGRGGFGGGRGGGGSSGGGGASR</sequence>
<keyword evidence="2" id="KW-0472">Membrane</keyword>
<evidence type="ECO:0000256" key="2">
    <source>
        <dbReference type="SAM" id="Phobius"/>
    </source>
</evidence>
<gene>
    <name evidence="4" type="ORF">ACFPYJ_09790</name>
</gene>
<organism evidence="4 5">
    <name type="scientific">Paenibacillus solisilvae</name>
    <dbReference type="NCBI Taxonomy" id="2486751"/>
    <lineage>
        <taxon>Bacteria</taxon>
        <taxon>Bacillati</taxon>
        <taxon>Bacillota</taxon>
        <taxon>Bacilli</taxon>
        <taxon>Bacillales</taxon>
        <taxon>Paenibacillaceae</taxon>
        <taxon>Paenibacillus</taxon>
    </lineage>
</organism>
<feature type="transmembrane region" description="Helical" evidence="2">
    <location>
        <begin position="225"/>
        <end position="251"/>
    </location>
</feature>
<evidence type="ECO:0000259" key="3">
    <source>
        <dbReference type="Pfam" id="PF04536"/>
    </source>
</evidence>
<dbReference type="PANTHER" id="PTHR30373">
    <property type="entry name" value="UPF0603 PROTEIN YGCG"/>
    <property type="match status" value="1"/>
</dbReference>